<proteinExistence type="predicted"/>
<evidence type="ECO:0000313" key="3">
    <source>
        <dbReference type="Proteomes" id="UP000629619"/>
    </source>
</evidence>
<name>A0A919KDU4_9ACTN</name>
<protein>
    <submittedName>
        <fullName evidence="2">Uncharacterized protein</fullName>
    </submittedName>
</protein>
<sequence length="127" mass="12887">MPERPAHPPAGAAPRGSGHWPRALGCPAPRLCSGALAARCSPGRPAARPSSCAVAARFFSGRPAARPSSCALAMRLRSDRSVACFFSDRRTGPSATGGQLTLRATSDHSCPAPAATGARATGPRGAR</sequence>
<accession>A0A919KDU4</accession>
<feature type="region of interest" description="Disordered" evidence="1">
    <location>
        <begin position="1"/>
        <end position="20"/>
    </location>
</feature>
<feature type="compositionally biased region" description="Low complexity" evidence="1">
    <location>
        <begin position="111"/>
        <end position="127"/>
    </location>
</feature>
<dbReference type="Proteomes" id="UP000629619">
    <property type="component" value="Unassembled WGS sequence"/>
</dbReference>
<feature type="compositionally biased region" description="Polar residues" evidence="1">
    <location>
        <begin position="93"/>
        <end position="108"/>
    </location>
</feature>
<evidence type="ECO:0000313" key="2">
    <source>
        <dbReference type="EMBL" id="GIF03227.1"/>
    </source>
</evidence>
<gene>
    <name evidence="2" type="ORF">Asi03nite_07650</name>
</gene>
<dbReference type="AlphaFoldDB" id="A0A919KDU4"/>
<keyword evidence="3" id="KW-1185">Reference proteome</keyword>
<feature type="region of interest" description="Disordered" evidence="1">
    <location>
        <begin position="91"/>
        <end position="127"/>
    </location>
</feature>
<dbReference type="EMBL" id="BOMW01000008">
    <property type="protein sequence ID" value="GIF03227.1"/>
    <property type="molecule type" value="Genomic_DNA"/>
</dbReference>
<reference evidence="2" key="1">
    <citation type="submission" date="2021-01" db="EMBL/GenBank/DDBJ databases">
        <title>Whole genome shotgun sequence of Actinoplanes siamensis NBRC 109076.</title>
        <authorList>
            <person name="Komaki H."/>
            <person name="Tamura T."/>
        </authorList>
    </citation>
    <scope>NUCLEOTIDE SEQUENCE</scope>
    <source>
        <strain evidence="2">NBRC 109076</strain>
    </source>
</reference>
<evidence type="ECO:0000256" key="1">
    <source>
        <dbReference type="SAM" id="MobiDB-lite"/>
    </source>
</evidence>
<comment type="caution">
    <text evidence="2">The sequence shown here is derived from an EMBL/GenBank/DDBJ whole genome shotgun (WGS) entry which is preliminary data.</text>
</comment>
<organism evidence="2 3">
    <name type="scientific">Actinoplanes siamensis</name>
    <dbReference type="NCBI Taxonomy" id="1223317"/>
    <lineage>
        <taxon>Bacteria</taxon>
        <taxon>Bacillati</taxon>
        <taxon>Actinomycetota</taxon>
        <taxon>Actinomycetes</taxon>
        <taxon>Micromonosporales</taxon>
        <taxon>Micromonosporaceae</taxon>
        <taxon>Actinoplanes</taxon>
    </lineage>
</organism>